<dbReference type="Proteomes" id="UP000264036">
    <property type="component" value="Unassembled WGS sequence"/>
</dbReference>
<name>A0A356LBC2_9BURK</name>
<accession>A0A356LBC2</accession>
<gene>
    <name evidence="2" type="ORF">DD666_02585</name>
</gene>
<comment type="caution">
    <text evidence="2">The sequence shown here is derived from an EMBL/GenBank/DDBJ whole genome shotgun (WGS) entry which is preliminary data.</text>
</comment>
<dbReference type="EMBL" id="DOEK01000004">
    <property type="protein sequence ID" value="HBP28286.1"/>
    <property type="molecule type" value="Genomic_DNA"/>
</dbReference>
<sequence length="89" mass="9914">MIAYDYAHDRVYHQPDAGGWWARRTGADLPCRLSQKKQARDERQRSRSPVHTRQLPDGTDLVNFPVSGALVSHAGASSGAVQTVWKTLI</sequence>
<evidence type="ECO:0000256" key="1">
    <source>
        <dbReference type="SAM" id="MobiDB-lite"/>
    </source>
</evidence>
<protein>
    <submittedName>
        <fullName evidence="2">Uncharacterized protein</fullName>
    </submittedName>
</protein>
<evidence type="ECO:0000313" key="2">
    <source>
        <dbReference type="EMBL" id="HBP28286.1"/>
    </source>
</evidence>
<dbReference type="AlphaFoldDB" id="A0A356LBC2"/>
<feature type="region of interest" description="Disordered" evidence="1">
    <location>
        <begin position="33"/>
        <end position="59"/>
    </location>
</feature>
<reference evidence="2 3" key="1">
    <citation type="journal article" date="2018" name="Nat. Biotechnol.">
        <title>A standardized bacterial taxonomy based on genome phylogeny substantially revises the tree of life.</title>
        <authorList>
            <person name="Parks D.H."/>
            <person name="Chuvochina M."/>
            <person name="Waite D.W."/>
            <person name="Rinke C."/>
            <person name="Skarshewski A."/>
            <person name="Chaumeil P.A."/>
            <person name="Hugenholtz P."/>
        </authorList>
    </citation>
    <scope>NUCLEOTIDE SEQUENCE [LARGE SCALE GENOMIC DNA]</scope>
    <source>
        <strain evidence="2">UBA10707</strain>
    </source>
</reference>
<evidence type="ECO:0000313" key="3">
    <source>
        <dbReference type="Proteomes" id="UP000264036"/>
    </source>
</evidence>
<organism evidence="2 3">
    <name type="scientific">Advenella kashmirensis</name>
    <dbReference type="NCBI Taxonomy" id="310575"/>
    <lineage>
        <taxon>Bacteria</taxon>
        <taxon>Pseudomonadati</taxon>
        <taxon>Pseudomonadota</taxon>
        <taxon>Betaproteobacteria</taxon>
        <taxon>Burkholderiales</taxon>
        <taxon>Alcaligenaceae</taxon>
    </lineage>
</organism>
<proteinExistence type="predicted"/>